<feature type="domain" description="Mannose-6-phosphate isomerase type II C-terminal" evidence="10">
    <location>
        <begin position="353"/>
        <end position="467"/>
    </location>
</feature>
<dbReference type="GO" id="GO:0009298">
    <property type="term" value="P:GDP-mannose biosynthetic process"/>
    <property type="evidence" value="ECO:0007669"/>
    <property type="project" value="TreeGrafter"/>
</dbReference>
<evidence type="ECO:0000256" key="6">
    <source>
        <dbReference type="ARBA" id="ARBA00023134"/>
    </source>
</evidence>
<dbReference type="OrthoDB" id="9806359at2"/>
<organism evidence="12 13">
    <name type="scientific">Nitratireductor basaltis</name>
    <dbReference type="NCBI Taxonomy" id="472175"/>
    <lineage>
        <taxon>Bacteria</taxon>
        <taxon>Pseudomonadati</taxon>
        <taxon>Pseudomonadota</taxon>
        <taxon>Alphaproteobacteria</taxon>
        <taxon>Hyphomicrobiales</taxon>
        <taxon>Phyllobacteriaceae</taxon>
        <taxon>Nitratireductor</taxon>
    </lineage>
</organism>
<evidence type="ECO:0000256" key="4">
    <source>
        <dbReference type="ARBA" id="ARBA00022695"/>
    </source>
</evidence>
<dbReference type="eggNOG" id="COG0836">
    <property type="taxonomic scope" value="Bacteria"/>
</dbReference>
<reference evidence="12 13" key="1">
    <citation type="submission" date="2014-05" db="EMBL/GenBank/DDBJ databases">
        <title>Draft Genome Sequence of Nitratireductor basaltis Strain UMTGB225, A Marine Bacterium Isolated from Green Barrel Tunicate.</title>
        <authorList>
            <person name="Gan H.Y."/>
        </authorList>
    </citation>
    <scope>NUCLEOTIDE SEQUENCE [LARGE SCALE GENOMIC DNA]</scope>
    <source>
        <strain evidence="12 13">UMTGB225</strain>
    </source>
</reference>
<dbReference type="InterPro" id="IPR054566">
    <property type="entry name" value="ManC/GMP-like_b-helix"/>
</dbReference>
<dbReference type="NCBIfam" id="TIGR01479">
    <property type="entry name" value="GMP_PMI"/>
    <property type="match status" value="1"/>
</dbReference>
<dbReference type="SUPFAM" id="SSF51182">
    <property type="entry name" value="RmlC-like cupins"/>
    <property type="match status" value="1"/>
</dbReference>
<dbReference type="Proteomes" id="UP000053675">
    <property type="component" value="Unassembled WGS sequence"/>
</dbReference>
<dbReference type="InterPro" id="IPR049577">
    <property type="entry name" value="GMPP_N"/>
</dbReference>
<dbReference type="eggNOG" id="COG0662">
    <property type="taxonomic scope" value="Bacteria"/>
</dbReference>
<keyword evidence="6" id="KW-0342">GTP-binding</keyword>
<dbReference type="FunFam" id="2.60.120.10:FF:000032">
    <property type="entry name" value="Mannose-1-phosphate guanylyltransferase/mannose-6-phosphate isomerase"/>
    <property type="match status" value="1"/>
</dbReference>
<evidence type="ECO:0000256" key="2">
    <source>
        <dbReference type="ARBA" id="ARBA00012387"/>
    </source>
</evidence>
<dbReference type="SUPFAM" id="SSF53448">
    <property type="entry name" value="Nucleotide-diphospho-sugar transferases"/>
    <property type="match status" value="1"/>
</dbReference>
<feature type="domain" description="Nucleotidyl transferase" evidence="9">
    <location>
        <begin position="6"/>
        <end position="287"/>
    </location>
</feature>
<sequence length="472" mass="51430">MTNFVPVIICGGAGSRLWPLSRENHPKPLIKLGDGLSLVQHALKRAMGLPGAQDLITVTNRDLFFAMEDEYRQMDCQPRQARYLLESEGRNTAAAIALASLDAVQAFGDDVILCVLPADHVVADTAAFGKAVERAQQLASEGRLVTFGIRPDRAETGYGYIEADGEDVRQFVEKPDAETAESYLKSGRFLWNAGMFCFKASVMISLMEQFCPDILDGTRGALTAGRTTSGDGLAQVTVDPEKFAEIRSDSIDYAVLEKAPNVAVVACDIGWNDIGSWSALGEQFDRDESGNLIDGNVSAVNSSNNVVSGSGRLVGLVGVEDLIIADTPDALLVASRESAQDVKLLYNRLKEAGDETHRIHSTAHRPWGSYTVLEEGPRFKIKRIEVKPGASLSLQMHHHRAEHWVVVSGTAKVVNGERELMLTTDQSTYIPCGAKHRLENPGVLKLVLIEVQTGDYLGEDDIVRFDDVYGRG</sequence>
<dbReference type="GO" id="GO:0004475">
    <property type="term" value="F:mannose-1-phosphate guanylyltransferase (GTP) activity"/>
    <property type="evidence" value="ECO:0007669"/>
    <property type="project" value="UniProtKB-EC"/>
</dbReference>
<evidence type="ECO:0000313" key="13">
    <source>
        <dbReference type="Proteomes" id="UP000053675"/>
    </source>
</evidence>
<keyword evidence="12" id="KW-0413">Isomerase</keyword>
<dbReference type="PANTHER" id="PTHR46390:SF1">
    <property type="entry name" value="MANNOSE-1-PHOSPHATE GUANYLYLTRANSFERASE"/>
    <property type="match status" value="1"/>
</dbReference>
<dbReference type="InterPro" id="IPR029044">
    <property type="entry name" value="Nucleotide-diphossugar_trans"/>
</dbReference>
<dbReference type="InterPro" id="IPR005835">
    <property type="entry name" value="NTP_transferase_dom"/>
</dbReference>
<dbReference type="InterPro" id="IPR001538">
    <property type="entry name" value="Man6P_isomerase-2_C"/>
</dbReference>
<evidence type="ECO:0000259" key="11">
    <source>
        <dbReference type="Pfam" id="PF22640"/>
    </source>
</evidence>
<evidence type="ECO:0000256" key="3">
    <source>
        <dbReference type="ARBA" id="ARBA00022679"/>
    </source>
</evidence>
<dbReference type="InterPro" id="IPR051161">
    <property type="entry name" value="Mannose-6P_isomerase_type2"/>
</dbReference>
<keyword evidence="4" id="KW-0548">Nucleotidyltransferase</keyword>
<protein>
    <recommendedName>
        <fullName evidence="2">mannose-1-phosphate guanylyltransferase</fullName>
        <ecNumber evidence="2">2.7.7.13</ecNumber>
    </recommendedName>
</protein>
<dbReference type="CDD" id="cd02509">
    <property type="entry name" value="GDP-M1P_Guanylyltransferase"/>
    <property type="match status" value="1"/>
</dbReference>
<dbReference type="FunFam" id="3.90.550.10:FF:000046">
    <property type="entry name" value="Mannose-1-phosphate guanylyltransferase (GDP)"/>
    <property type="match status" value="1"/>
</dbReference>
<dbReference type="Gene3D" id="2.60.120.10">
    <property type="entry name" value="Jelly Rolls"/>
    <property type="match status" value="1"/>
</dbReference>
<dbReference type="STRING" id="472175.EL18_00068"/>
<evidence type="ECO:0000259" key="9">
    <source>
        <dbReference type="Pfam" id="PF00483"/>
    </source>
</evidence>
<comment type="catalytic activity">
    <reaction evidence="7">
        <text>alpha-D-mannose 1-phosphate + GTP + H(+) = GDP-alpha-D-mannose + diphosphate</text>
        <dbReference type="Rhea" id="RHEA:15229"/>
        <dbReference type="ChEBI" id="CHEBI:15378"/>
        <dbReference type="ChEBI" id="CHEBI:33019"/>
        <dbReference type="ChEBI" id="CHEBI:37565"/>
        <dbReference type="ChEBI" id="CHEBI:57527"/>
        <dbReference type="ChEBI" id="CHEBI:58409"/>
        <dbReference type="EC" id="2.7.7.13"/>
    </reaction>
</comment>
<dbReference type="Pfam" id="PF22640">
    <property type="entry name" value="ManC_GMP_beta-helix"/>
    <property type="match status" value="1"/>
</dbReference>
<evidence type="ECO:0000313" key="12">
    <source>
        <dbReference type="EMBL" id="KFB09054.1"/>
    </source>
</evidence>
<dbReference type="RefSeq" id="WP_036478596.1">
    <property type="nucleotide sequence ID" value="NZ_JMQM01000001.1"/>
</dbReference>
<evidence type="ECO:0000256" key="1">
    <source>
        <dbReference type="ARBA" id="ARBA00006115"/>
    </source>
</evidence>
<dbReference type="InterPro" id="IPR014710">
    <property type="entry name" value="RmlC-like_jellyroll"/>
</dbReference>
<name>A0A084U7W8_9HYPH</name>
<comment type="similarity">
    <text evidence="1 8">Belongs to the mannose-6-phosphate isomerase type 2 family.</text>
</comment>
<evidence type="ECO:0000259" key="10">
    <source>
        <dbReference type="Pfam" id="PF01050"/>
    </source>
</evidence>
<keyword evidence="5" id="KW-0547">Nucleotide-binding</keyword>
<proteinExistence type="inferred from homology"/>
<gene>
    <name evidence="12" type="ORF">EL18_00068</name>
</gene>
<dbReference type="InterPro" id="IPR006375">
    <property type="entry name" value="Man1P_GuaTrfase/Man6P_Isoase"/>
</dbReference>
<dbReference type="PATRIC" id="fig|472175.3.peg.70"/>
<evidence type="ECO:0000256" key="5">
    <source>
        <dbReference type="ARBA" id="ARBA00022741"/>
    </source>
</evidence>
<dbReference type="Pfam" id="PF00483">
    <property type="entry name" value="NTP_transferase"/>
    <property type="match status" value="1"/>
</dbReference>
<dbReference type="AlphaFoldDB" id="A0A084U7W8"/>
<dbReference type="GO" id="GO:0005525">
    <property type="term" value="F:GTP binding"/>
    <property type="evidence" value="ECO:0007669"/>
    <property type="project" value="UniProtKB-KW"/>
</dbReference>
<evidence type="ECO:0000256" key="7">
    <source>
        <dbReference type="ARBA" id="ARBA00047343"/>
    </source>
</evidence>
<dbReference type="CDD" id="cd02213">
    <property type="entry name" value="cupin_PMI_typeII_C"/>
    <property type="match status" value="1"/>
</dbReference>
<dbReference type="EC" id="2.7.7.13" evidence="2"/>
<dbReference type="EMBL" id="JMQM01000001">
    <property type="protein sequence ID" value="KFB09054.1"/>
    <property type="molecule type" value="Genomic_DNA"/>
</dbReference>
<keyword evidence="13" id="KW-1185">Reference proteome</keyword>
<feature type="domain" description="MannoseP isomerase/GMP-like beta-helix" evidence="11">
    <location>
        <begin position="295"/>
        <end position="349"/>
    </location>
</feature>
<dbReference type="PANTHER" id="PTHR46390">
    <property type="entry name" value="MANNOSE-1-PHOSPHATE GUANYLYLTRANSFERASE"/>
    <property type="match status" value="1"/>
</dbReference>
<evidence type="ECO:0000256" key="8">
    <source>
        <dbReference type="RuleBase" id="RU004190"/>
    </source>
</evidence>
<dbReference type="InterPro" id="IPR011051">
    <property type="entry name" value="RmlC_Cupin_sf"/>
</dbReference>
<dbReference type="GO" id="GO:0016853">
    <property type="term" value="F:isomerase activity"/>
    <property type="evidence" value="ECO:0007669"/>
    <property type="project" value="UniProtKB-KW"/>
</dbReference>
<dbReference type="Pfam" id="PF01050">
    <property type="entry name" value="MannoseP_isomer"/>
    <property type="match status" value="1"/>
</dbReference>
<accession>A0A084U7W8</accession>
<keyword evidence="3" id="KW-0808">Transferase</keyword>
<dbReference type="GO" id="GO:0000271">
    <property type="term" value="P:polysaccharide biosynthetic process"/>
    <property type="evidence" value="ECO:0007669"/>
    <property type="project" value="InterPro"/>
</dbReference>
<dbReference type="Gene3D" id="3.90.550.10">
    <property type="entry name" value="Spore Coat Polysaccharide Biosynthesis Protein SpsA, Chain A"/>
    <property type="match status" value="1"/>
</dbReference>
<comment type="caution">
    <text evidence="12">The sequence shown here is derived from an EMBL/GenBank/DDBJ whole genome shotgun (WGS) entry which is preliminary data.</text>
</comment>